<gene>
    <name evidence="2" type="ORF">GLP40_29745</name>
</gene>
<dbReference type="InterPro" id="IPR021214">
    <property type="entry name" value="DUF2568"/>
</dbReference>
<name>A0A6I3L3L2_9NOCA</name>
<keyword evidence="1" id="KW-0472">Membrane</keyword>
<proteinExistence type="predicted"/>
<dbReference type="Pfam" id="PF10823">
    <property type="entry name" value="DUF2568"/>
    <property type="match status" value="1"/>
</dbReference>
<dbReference type="Proteomes" id="UP000432464">
    <property type="component" value="Unassembled WGS sequence"/>
</dbReference>
<reference evidence="2 3" key="1">
    <citation type="submission" date="2019-11" db="EMBL/GenBank/DDBJ databases">
        <title>Nocardia sp. nov. CT2-14 isolated from soil.</title>
        <authorList>
            <person name="Kanchanasin P."/>
            <person name="Tanasupawat S."/>
            <person name="Yuki M."/>
            <person name="Kudo T."/>
        </authorList>
    </citation>
    <scope>NUCLEOTIDE SEQUENCE [LARGE SCALE GENOMIC DNA]</scope>
    <source>
        <strain evidence="2 3">CT2-14</strain>
    </source>
</reference>
<feature type="transmembrane region" description="Helical" evidence="1">
    <location>
        <begin position="34"/>
        <end position="55"/>
    </location>
</feature>
<protein>
    <submittedName>
        <fullName evidence="2">DUF2568 domain-containing protein</fullName>
    </submittedName>
</protein>
<evidence type="ECO:0000313" key="3">
    <source>
        <dbReference type="Proteomes" id="UP000432464"/>
    </source>
</evidence>
<comment type="caution">
    <text evidence="2">The sequence shown here is derived from an EMBL/GenBank/DDBJ whole genome shotgun (WGS) entry which is preliminary data.</text>
</comment>
<feature type="transmembrane region" description="Helical" evidence="1">
    <location>
        <begin position="75"/>
        <end position="102"/>
    </location>
</feature>
<evidence type="ECO:0000256" key="1">
    <source>
        <dbReference type="SAM" id="Phobius"/>
    </source>
</evidence>
<keyword evidence="1" id="KW-1133">Transmembrane helix</keyword>
<keyword evidence="3" id="KW-1185">Reference proteome</keyword>
<sequence>MRVFEGANLLLMFLLELCVLGAAAWWGFTVPAPIAARIVLGLAAPAVFIVVWALFGAAKDPRFPQTGWRRVALEVVWFGAASVLLGLAWTPVAGLVMFALWFGNGVLRLAWGQQKL</sequence>
<dbReference type="EMBL" id="WMBB01000017">
    <property type="protein sequence ID" value="MTE16912.1"/>
    <property type="molecule type" value="Genomic_DNA"/>
</dbReference>
<accession>A0A6I3L3L2</accession>
<organism evidence="2 3">
    <name type="scientific">Nocardia aurantiaca</name>
    <dbReference type="NCBI Taxonomy" id="2675850"/>
    <lineage>
        <taxon>Bacteria</taxon>
        <taxon>Bacillati</taxon>
        <taxon>Actinomycetota</taxon>
        <taxon>Actinomycetes</taxon>
        <taxon>Mycobacteriales</taxon>
        <taxon>Nocardiaceae</taxon>
        <taxon>Nocardia</taxon>
    </lineage>
</organism>
<dbReference type="AlphaFoldDB" id="A0A6I3L3L2"/>
<dbReference type="RefSeq" id="WP_154791330.1">
    <property type="nucleotide sequence ID" value="NZ_WMBB01000017.1"/>
</dbReference>
<evidence type="ECO:0000313" key="2">
    <source>
        <dbReference type="EMBL" id="MTE16912.1"/>
    </source>
</evidence>
<feature type="transmembrane region" description="Helical" evidence="1">
    <location>
        <begin position="7"/>
        <end position="28"/>
    </location>
</feature>
<keyword evidence="1" id="KW-0812">Transmembrane</keyword>